<dbReference type="GO" id="GO:0034473">
    <property type="term" value="P:U1 snRNA 3'-end processing"/>
    <property type="evidence" value="ECO:0007669"/>
    <property type="project" value="TreeGrafter"/>
</dbReference>
<comment type="subcellular location">
    <subcellularLocation>
        <location evidence="1">Cytoplasm</location>
    </subcellularLocation>
    <subcellularLocation>
        <location evidence="2">Nucleus</location>
        <location evidence="2">Nucleolus</location>
    </subcellularLocation>
</comment>
<dbReference type="Gene3D" id="3.30.230.70">
    <property type="entry name" value="GHMP Kinase, N-terminal domain"/>
    <property type="match status" value="1"/>
</dbReference>
<dbReference type="GO" id="GO:0071038">
    <property type="term" value="P:TRAMP-dependent tRNA surveillance pathway"/>
    <property type="evidence" value="ECO:0007669"/>
    <property type="project" value="TreeGrafter"/>
</dbReference>
<evidence type="ECO:0000259" key="8">
    <source>
        <dbReference type="Pfam" id="PF03725"/>
    </source>
</evidence>
<dbReference type="InterPro" id="IPR015847">
    <property type="entry name" value="ExoRNase_PH_dom2"/>
</dbReference>
<evidence type="ECO:0000313" key="10">
    <source>
        <dbReference type="Proteomes" id="UP000032304"/>
    </source>
</evidence>
<dbReference type="Proteomes" id="UP000032304">
    <property type="component" value="Chromosome 12"/>
</dbReference>
<dbReference type="Pfam" id="PF01138">
    <property type="entry name" value="RNase_PH"/>
    <property type="match status" value="1"/>
</dbReference>
<dbReference type="InterPro" id="IPR050590">
    <property type="entry name" value="Exosome_comp_Rrp42_subfam"/>
</dbReference>
<organism evidence="9 10">
    <name type="scientific">Gossypium raimondii</name>
    <name type="common">Peruvian cotton</name>
    <name type="synonym">Gossypium klotzschianum subsp. raimondii</name>
    <dbReference type="NCBI Taxonomy" id="29730"/>
    <lineage>
        <taxon>Eukaryota</taxon>
        <taxon>Viridiplantae</taxon>
        <taxon>Streptophyta</taxon>
        <taxon>Embryophyta</taxon>
        <taxon>Tracheophyta</taxon>
        <taxon>Spermatophyta</taxon>
        <taxon>Magnoliopsida</taxon>
        <taxon>eudicotyledons</taxon>
        <taxon>Gunneridae</taxon>
        <taxon>Pentapetalae</taxon>
        <taxon>rosids</taxon>
        <taxon>malvids</taxon>
        <taxon>Malvales</taxon>
        <taxon>Malvaceae</taxon>
        <taxon>Malvoideae</taxon>
        <taxon>Gossypium</taxon>
    </lineage>
</organism>
<dbReference type="InterPro" id="IPR036345">
    <property type="entry name" value="ExoRNase_PH_dom2_sf"/>
</dbReference>
<dbReference type="AlphaFoldDB" id="A0A0D2V029"/>
<dbReference type="GO" id="GO:0071035">
    <property type="term" value="P:nuclear polyadenylation-dependent rRNA catabolic process"/>
    <property type="evidence" value="ECO:0007669"/>
    <property type="project" value="TreeGrafter"/>
</dbReference>
<dbReference type="PANTHER" id="PTHR11097:SF8">
    <property type="entry name" value="EXOSOME COMPLEX COMPONENT RRP42"/>
    <property type="match status" value="1"/>
</dbReference>
<dbReference type="EMBL" id="CM001751">
    <property type="protein sequence ID" value="KJB74749.1"/>
    <property type="molecule type" value="Genomic_DNA"/>
</dbReference>
<feature type="domain" description="Exoribonuclease phosphorolytic" evidence="7">
    <location>
        <begin position="92"/>
        <end position="134"/>
    </location>
</feature>
<dbReference type="InterPro" id="IPR020568">
    <property type="entry name" value="Ribosomal_Su5_D2-typ_SF"/>
</dbReference>
<dbReference type="Pfam" id="PF03725">
    <property type="entry name" value="RNase_PH_C"/>
    <property type="match status" value="1"/>
</dbReference>
<dbReference type="GO" id="GO:0016075">
    <property type="term" value="P:rRNA catabolic process"/>
    <property type="evidence" value="ECO:0007669"/>
    <property type="project" value="TreeGrafter"/>
</dbReference>
<name>A0A0D2V029_GOSRA</name>
<gene>
    <name evidence="9" type="ORF">B456_012G005700</name>
</gene>
<dbReference type="GO" id="GO:0035925">
    <property type="term" value="F:mRNA 3'-UTR AU-rich region binding"/>
    <property type="evidence" value="ECO:0007669"/>
    <property type="project" value="TreeGrafter"/>
</dbReference>
<proteinExistence type="inferred from homology"/>
<evidence type="ECO:0000256" key="1">
    <source>
        <dbReference type="ARBA" id="ARBA00004496"/>
    </source>
</evidence>
<dbReference type="GO" id="GO:0034476">
    <property type="term" value="P:U5 snRNA 3'-end processing"/>
    <property type="evidence" value="ECO:0007669"/>
    <property type="project" value="TreeGrafter"/>
</dbReference>
<evidence type="ECO:0000313" key="9">
    <source>
        <dbReference type="EMBL" id="KJB74749.1"/>
    </source>
</evidence>
<dbReference type="InterPro" id="IPR001247">
    <property type="entry name" value="ExoRNase_PH_dom1"/>
</dbReference>
<protein>
    <recommendedName>
        <fullName evidence="6">Ribosomal RNA-processing protein 42</fullName>
    </recommendedName>
</protein>
<evidence type="ECO:0000256" key="2">
    <source>
        <dbReference type="ARBA" id="ARBA00004604"/>
    </source>
</evidence>
<evidence type="ECO:0000256" key="4">
    <source>
        <dbReference type="ARBA" id="ARBA00022490"/>
    </source>
</evidence>
<keyword evidence="10" id="KW-1185">Reference proteome</keyword>
<dbReference type="SUPFAM" id="SSF54211">
    <property type="entry name" value="Ribosomal protein S5 domain 2-like"/>
    <property type="match status" value="1"/>
</dbReference>
<dbReference type="GO" id="GO:0000177">
    <property type="term" value="C:cytoplasmic exosome (RNase complex)"/>
    <property type="evidence" value="ECO:0007669"/>
    <property type="project" value="TreeGrafter"/>
</dbReference>
<dbReference type="GO" id="GO:0000467">
    <property type="term" value="P:exonucleolytic trimming to generate mature 3'-end of 5.8S rRNA from tricistronic rRNA transcript (SSU-rRNA, 5.8S rRNA, LSU-rRNA)"/>
    <property type="evidence" value="ECO:0007669"/>
    <property type="project" value="TreeGrafter"/>
</dbReference>
<dbReference type="PANTHER" id="PTHR11097">
    <property type="entry name" value="EXOSOME COMPLEX EXONUCLEASE RIBOSOMAL RNA PROCESSING PROTEIN"/>
    <property type="match status" value="1"/>
</dbReference>
<evidence type="ECO:0000256" key="3">
    <source>
        <dbReference type="ARBA" id="ARBA00006678"/>
    </source>
</evidence>
<evidence type="ECO:0000256" key="6">
    <source>
        <dbReference type="ARBA" id="ARBA00042523"/>
    </source>
</evidence>
<keyword evidence="4" id="KW-0963">Cytoplasm</keyword>
<evidence type="ECO:0000259" key="7">
    <source>
        <dbReference type="Pfam" id="PF01138"/>
    </source>
</evidence>
<dbReference type="InterPro" id="IPR027408">
    <property type="entry name" value="PNPase/RNase_PH_dom_sf"/>
</dbReference>
<dbReference type="GO" id="GO:0005730">
    <property type="term" value="C:nucleolus"/>
    <property type="evidence" value="ECO:0007669"/>
    <property type="project" value="UniProtKB-SubCell"/>
</dbReference>
<dbReference type="GO" id="GO:0071028">
    <property type="term" value="P:nuclear mRNA surveillance"/>
    <property type="evidence" value="ECO:0007669"/>
    <property type="project" value="TreeGrafter"/>
</dbReference>
<dbReference type="Gramene" id="KJB74749">
    <property type="protein sequence ID" value="KJB74749"/>
    <property type="gene ID" value="B456_012G005700"/>
</dbReference>
<reference evidence="9 10" key="1">
    <citation type="journal article" date="2012" name="Nature">
        <title>Repeated polyploidization of Gossypium genomes and the evolution of spinnable cotton fibres.</title>
        <authorList>
            <person name="Paterson A.H."/>
            <person name="Wendel J.F."/>
            <person name="Gundlach H."/>
            <person name="Guo H."/>
            <person name="Jenkins J."/>
            <person name="Jin D."/>
            <person name="Llewellyn D."/>
            <person name="Showmaker K.C."/>
            <person name="Shu S."/>
            <person name="Udall J."/>
            <person name="Yoo M.J."/>
            <person name="Byers R."/>
            <person name="Chen W."/>
            <person name="Doron-Faigenboim A."/>
            <person name="Duke M.V."/>
            <person name="Gong L."/>
            <person name="Grimwood J."/>
            <person name="Grover C."/>
            <person name="Grupp K."/>
            <person name="Hu G."/>
            <person name="Lee T.H."/>
            <person name="Li J."/>
            <person name="Lin L."/>
            <person name="Liu T."/>
            <person name="Marler B.S."/>
            <person name="Page J.T."/>
            <person name="Roberts A.W."/>
            <person name="Romanel E."/>
            <person name="Sanders W.S."/>
            <person name="Szadkowski E."/>
            <person name="Tan X."/>
            <person name="Tang H."/>
            <person name="Xu C."/>
            <person name="Wang J."/>
            <person name="Wang Z."/>
            <person name="Zhang D."/>
            <person name="Zhang L."/>
            <person name="Ashrafi H."/>
            <person name="Bedon F."/>
            <person name="Bowers J.E."/>
            <person name="Brubaker C.L."/>
            <person name="Chee P.W."/>
            <person name="Das S."/>
            <person name="Gingle A.R."/>
            <person name="Haigler C.H."/>
            <person name="Harker D."/>
            <person name="Hoffmann L.V."/>
            <person name="Hovav R."/>
            <person name="Jones D.C."/>
            <person name="Lemke C."/>
            <person name="Mansoor S."/>
            <person name="ur Rahman M."/>
            <person name="Rainville L.N."/>
            <person name="Rambani A."/>
            <person name="Reddy U.K."/>
            <person name="Rong J.K."/>
            <person name="Saranga Y."/>
            <person name="Scheffler B.E."/>
            <person name="Scheffler J.A."/>
            <person name="Stelly D.M."/>
            <person name="Triplett B.A."/>
            <person name="Van Deynze A."/>
            <person name="Vaslin M.F."/>
            <person name="Waghmare V.N."/>
            <person name="Walford S.A."/>
            <person name="Wright R.J."/>
            <person name="Zaki E.A."/>
            <person name="Zhang T."/>
            <person name="Dennis E.S."/>
            <person name="Mayer K.F."/>
            <person name="Peterson D.G."/>
            <person name="Rokhsar D.S."/>
            <person name="Wang X."/>
            <person name="Schmutz J."/>
        </authorList>
    </citation>
    <scope>NUCLEOTIDE SEQUENCE [LARGE SCALE GENOMIC DNA]</scope>
</reference>
<dbReference type="GO" id="GO:0034475">
    <property type="term" value="P:U4 snRNA 3'-end processing"/>
    <property type="evidence" value="ECO:0007669"/>
    <property type="project" value="TreeGrafter"/>
</dbReference>
<comment type="similarity">
    <text evidence="3">Belongs to the RNase PH family.</text>
</comment>
<sequence length="252" mass="27003">MLKLELFLRHMGRLELGLVQLMLLPVSRLNLENQVHCNLTKGTLLYMLIVVQLRHQCLRGGEELSTELSVALQRCLLGGKSGAGAGIDPTSLVVVEGKVCWDLYIDGLVISSDGNLLDALAAAIKAALSNTGIPKVDVAADATSDEQPEVNISDEEFLQFDTSGIPVIVTLTKVGRHYIVDATSEEESQMSSAVSISVNRKGHICGLMKRGGVGLDPSIILDMISVAKHVSEQLINKLDSEIAAAEASEEES</sequence>
<evidence type="ECO:0000256" key="5">
    <source>
        <dbReference type="ARBA" id="ARBA00022835"/>
    </source>
</evidence>
<keyword evidence="5" id="KW-0271">Exosome</keyword>
<feature type="domain" description="Exoribonuclease phosphorolytic" evidence="8">
    <location>
        <begin position="164"/>
        <end position="228"/>
    </location>
</feature>
<dbReference type="SUPFAM" id="SSF55666">
    <property type="entry name" value="Ribonuclease PH domain 2-like"/>
    <property type="match status" value="1"/>
</dbReference>
<accession>A0A0D2V029</accession>
<dbReference type="GO" id="GO:0000176">
    <property type="term" value="C:nuclear exosome (RNase complex)"/>
    <property type="evidence" value="ECO:0007669"/>
    <property type="project" value="TreeGrafter"/>
</dbReference>